<dbReference type="InterPro" id="IPR012910">
    <property type="entry name" value="Plug_dom"/>
</dbReference>
<evidence type="ECO:0000313" key="16">
    <source>
        <dbReference type="Proteomes" id="UP001597237"/>
    </source>
</evidence>
<feature type="chain" id="PRO_5047541541" evidence="13">
    <location>
        <begin position="32"/>
        <end position="1024"/>
    </location>
</feature>
<evidence type="ECO:0000256" key="5">
    <source>
        <dbReference type="ARBA" id="ARBA00022692"/>
    </source>
</evidence>
<keyword evidence="16" id="KW-1185">Reference proteome</keyword>
<dbReference type="PANTHER" id="PTHR47234">
    <property type="match status" value="1"/>
</dbReference>
<reference evidence="16" key="1">
    <citation type="journal article" date="2019" name="Int. J. Syst. Evol. Microbiol.">
        <title>The Global Catalogue of Microorganisms (GCM) 10K type strain sequencing project: providing services to taxonomists for standard genome sequencing and annotation.</title>
        <authorList>
            <consortium name="The Broad Institute Genomics Platform"/>
            <consortium name="The Broad Institute Genome Sequencing Center for Infectious Disease"/>
            <person name="Wu L."/>
            <person name="Ma J."/>
        </authorList>
    </citation>
    <scope>NUCLEOTIDE SEQUENCE [LARGE SCALE GENOMIC DNA]</scope>
    <source>
        <strain evidence="16">DFY28</strain>
    </source>
</reference>
<proteinExistence type="inferred from homology"/>
<dbReference type="Pfam" id="PF07660">
    <property type="entry name" value="STN"/>
    <property type="match status" value="1"/>
</dbReference>
<feature type="region of interest" description="Disordered" evidence="12">
    <location>
        <begin position="109"/>
        <end position="151"/>
    </location>
</feature>
<evidence type="ECO:0000256" key="10">
    <source>
        <dbReference type="PROSITE-ProRule" id="PRU01360"/>
    </source>
</evidence>
<feature type="domain" description="Secretin/TonB short N-terminal" evidence="14">
    <location>
        <begin position="56"/>
        <end position="107"/>
    </location>
</feature>
<dbReference type="InterPro" id="IPR036942">
    <property type="entry name" value="Beta-barrel_TonB_sf"/>
</dbReference>
<keyword evidence="13" id="KW-0732">Signal</keyword>
<keyword evidence="9 10" id="KW-0998">Cell outer membrane</keyword>
<sequence length="1024" mass="107222">MKRPAAPHRHRLACSLAALAIAAGLAGPALAQTHALDLPAGDLDSALSALAAQTGQQLLYRSELVAGRRSPPVAGRLTAEEALARLLAGTGLAATRVGPDTLVLKAEPRPVTAQAKRPTAYAAAPAPAAEAAPPAAGQDAPGPVRASAPPADEPHLLEEVRVTGTHIRGAGQGPSPLVVVDRVDLERSGHATAAAALQVLPQVFGGESTEATVGTRADRQGTNASFGTGVNLRGLGSDATLVMVDGRRTAGSGLKGDFTDLSSLPTVAVERIELLLDGASALYGSDAVGGVVNVILRRDFEGLELRARSGAGQGGSAAEGLVGLVAGHGWAGGSLLFAYEAYRREALKASDRAFTRSADLRPYGGTDWRQTFAFPGNILRTDPATGASVPYWAIPPGQAGVGLRPQDFVAGAPNLEDPQLGTDILPEQRRQSAFVAVKQSLGESLELSGDVRYSVRRAAAAFGASTTILTVRPANPFFVSPNGAASNQIQYSFSGELPNPVTRRTAESLSASLGGRLRLPGDWQADGYVAFAEEIGEGGNSGVINTALLNEALGNVADRPETGFSTARDGFFNPYTGLGANPPGVLAAIGSGFTHSRTRSRVETANLQADGALFQLPGGPARLAVGAQARREGFVRVGSSYTSTVAPSHQRPVDAERTVEALFAELRAPLLGAEQALGALEVSAAARWERYSDFGESLAPKIGFTWSPLGGLKLRATYGESFRAPALQELFDAPTNNPILFSVGDHRILALALQGGNPTLQPETATTWTAGFDLEPAPLPGLRLSATWFRTRFKDRIDRPVSQNVAGALTDPRFTPFVRLIAPATNAADREIIARLLADPATTTSQGVFPPEAYGAVVEIRNVNTGALEVEGIDAQATLARDVADGRLSLSLNASWILDYRQQLTPTATWQALAGTATFPADFRARLAADFTRGPWSLGLAANHTSGFEDGRGRDIDALTTLDAYGRITGATGTLWEGLTLALNVRNLLDADPPFYDNPLGFAFDPSAHDAVGRFVSLQLTRRW</sequence>
<accession>A0ABW4N709</accession>
<dbReference type="InterPro" id="IPR037066">
    <property type="entry name" value="Plug_dom_sf"/>
</dbReference>
<keyword evidence="8 10" id="KW-0472">Membrane</keyword>
<keyword evidence="4" id="KW-0410">Iron transport</keyword>
<feature type="compositionally biased region" description="Low complexity" evidence="12">
    <location>
        <begin position="113"/>
        <end position="143"/>
    </location>
</feature>
<dbReference type="InterPro" id="IPR000531">
    <property type="entry name" value="Beta-barrel_TonB"/>
</dbReference>
<dbReference type="PROSITE" id="PS52016">
    <property type="entry name" value="TONB_DEPENDENT_REC_3"/>
    <property type="match status" value="1"/>
</dbReference>
<evidence type="ECO:0000259" key="14">
    <source>
        <dbReference type="SMART" id="SM00965"/>
    </source>
</evidence>
<dbReference type="Proteomes" id="UP001597237">
    <property type="component" value="Unassembled WGS sequence"/>
</dbReference>
<evidence type="ECO:0000256" key="3">
    <source>
        <dbReference type="ARBA" id="ARBA00022452"/>
    </source>
</evidence>
<feature type="signal peptide" evidence="13">
    <location>
        <begin position="1"/>
        <end position="31"/>
    </location>
</feature>
<keyword evidence="3 10" id="KW-1134">Transmembrane beta strand</keyword>
<evidence type="ECO:0000256" key="13">
    <source>
        <dbReference type="SAM" id="SignalP"/>
    </source>
</evidence>
<dbReference type="Gene3D" id="2.40.170.20">
    <property type="entry name" value="TonB-dependent receptor, beta-barrel domain"/>
    <property type="match status" value="1"/>
</dbReference>
<protein>
    <submittedName>
        <fullName evidence="15">TonB-dependent receptor domain-containing protein</fullName>
    </submittedName>
</protein>
<evidence type="ECO:0000256" key="6">
    <source>
        <dbReference type="ARBA" id="ARBA00023004"/>
    </source>
</evidence>
<evidence type="ECO:0000256" key="9">
    <source>
        <dbReference type="ARBA" id="ARBA00023237"/>
    </source>
</evidence>
<dbReference type="InterPro" id="IPR011662">
    <property type="entry name" value="Secretin/TonB_short_N"/>
</dbReference>
<evidence type="ECO:0000256" key="11">
    <source>
        <dbReference type="RuleBase" id="RU003357"/>
    </source>
</evidence>
<keyword evidence="4" id="KW-0406">Ion transport</keyword>
<comment type="similarity">
    <text evidence="10 11">Belongs to the TonB-dependent receptor family.</text>
</comment>
<dbReference type="Gene3D" id="2.170.130.10">
    <property type="entry name" value="TonB-dependent receptor, plug domain"/>
    <property type="match status" value="1"/>
</dbReference>
<dbReference type="Pfam" id="PF00593">
    <property type="entry name" value="TonB_dep_Rec_b-barrel"/>
    <property type="match status" value="1"/>
</dbReference>
<dbReference type="SMART" id="SM00965">
    <property type="entry name" value="STN"/>
    <property type="match status" value="1"/>
</dbReference>
<dbReference type="RefSeq" id="WP_377281690.1">
    <property type="nucleotide sequence ID" value="NZ_JBHRSI010000004.1"/>
</dbReference>
<organism evidence="15 16">
    <name type="scientific">Phenylobacterium terrae</name>
    <dbReference type="NCBI Taxonomy" id="2665495"/>
    <lineage>
        <taxon>Bacteria</taxon>
        <taxon>Pseudomonadati</taxon>
        <taxon>Pseudomonadota</taxon>
        <taxon>Alphaproteobacteria</taxon>
        <taxon>Caulobacterales</taxon>
        <taxon>Caulobacteraceae</taxon>
        <taxon>Phenylobacterium</taxon>
    </lineage>
</organism>
<comment type="caution">
    <text evidence="15">The sequence shown here is derived from an EMBL/GenBank/DDBJ whole genome shotgun (WGS) entry which is preliminary data.</text>
</comment>
<dbReference type="Gene3D" id="3.55.50.30">
    <property type="match status" value="1"/>
</dbReference>
<dbReference type="PANTHER" id="PTHR47234:SF1">
    <property type="entry name" value="TONB-DEPENDENT RECEPTOR"/>
    <property type="match status" value="1"/>
</dbReference>
<name>A0ABW4N709_9CAUL</name>
<keyword evidence="15" id="KW-0675">Receptor</keyword>
<evidence type="ECO:0000256" key="12">
    <source>
        <dbReference type="SAM" id="MobiDB-lite"/>
    </source>
</evidence>
<evidence type="ECO:0000256" key="7">
    <source>
        <dbReference type="ARBA" id="ARBA00023077"/>
    </source>
</evidence>
<evidence type="ECO:0000256" key="4">
    <source>
        <dbReference type="ARBA" id="ARBA00022496"/>
    </source>
</evidence>
<keyword evidence="6" id="KW-0408">Iron</keyword>
<evidence type="ECO:0000313" key="15">
    <source>
        <dbReference type="EMBL" id="MFD1785653.1"/>
    </source>
</evidence>
<dbReference type="Pfam" id="PF07715">
    <property type="entry name" value="Plug"/>
    <property type="match status" value="1"/>
</dbReference>
<evidence type="ECO:0000256" key="2">
    <source>
        <dbReference type="ARBA" id="ARBA00022448"/>
    </source>
</evidence>
<dbReference type="EMBL" id="JBHUEY010000012">
    <property type="protein sequence ID" value="MFD1785653.1"/>
    <property type="molecule type" value="Genomic_DNA"/>
</dbReference>
<gene>
    <name evidence="15" type="ORF">ACFSC0_19820</name>
</gene>
<keyword evidence="2 10" id="KW-0813">Transport</keyword>
<dbReference type="InterPro" id="IPR039426">
    <property type="entry name" value="TonB-dep_rcpt-like"/>
</dbReference>
<evidence type="ECO:0000256" key="1">
    <source>
        <dbReference type="ARBA" id="ARBA00004571"/>
    </source>
</evidence>
<keyword evidence="7 11" id="KW-0798">TonB box</keyword>
<comment type="subcellular location">
    <subcellularLocation>
        <location evidence="1 10">Cell outer membrane</location>
        <topology evidence="1 10">Multi-pass membrane protein</topology>
    </subcellularLocation>
</comment>
<dbReference type="SUPFAM" id="SSF56935">
    <property type="entry name" value="Porins"/>
    <property type="match status" value="1"/>
</dbReference>
<evidence type="ECO:0000256" key="8">
    <source>
        <dbReference type="ARBA" id="ARBA00023136"/>
    </source>
</evidence>
<keyword evidence="5 10" id="KW-0812">Transmembrane</keyword>